<organism evidence="2">
    <name type="scientific">Monsonia marlothii</name>
    <dbReference type="NCBI Taxonomy" id="163685"/>
    <lineage>
        <taxon>Eukaryota</taxon>
        <taxon>Viridiplantae</taxon>
        <taxon>Streptophyta</taxon>
        <taxon>Embryophyta</taxon>
        <taxon>Tracheophyta</taxon>
        <taxon>Spermatophyta</taxon>
        <taxon>Magnoliopsida</taxon>
        <taxon>eudicotyledons</taxon>
        <taxon>Gunneridae</taxon>
        <taxon>Pentapetalae</taxon>
        <taxon>rosids</taxon>
        <taxon>malvids</taxon>
        <taxon>Geraniales</taxon>
        <taxon>Geraniaceae</taxon>
        <taxon>Monsonia</taxon>
    </lineage>
</organism>
<keyword evidence="2" id="KW-0687">Ribonucleoprotein</keyword>
<protein>
    <submittedName>
        <fullName evidence="2">Ribosomal protein S1</fullName>
    </submittedName>
</protein>
<dbReference type="GO" id="GO:0005840">
    <property type="term" value="C:ribosome"/>
    <property type="evidence" value="ECO:0007669"/>
    <property type="project" value="UniProtKB-KW"/>
</dbReference>
<keyword evidence="2" id="KW-0496">Mitochondrion</keyword>
<geneLocation type="mitochondrion" evidence="2"/>
<dbReference type="AlphaFoldDB" id="A0A7U3QFG5"/>
<feature type="region of interest" description="Disordered" evidence="1">
    <location>
        <begin position="212"/>
        <end position="236"/>
    </location>
</feature>
<keyword evidence="2" id="KW-0689">Ribosomal protein</keyword>
<name>A0A7U3QFG5_9ROSI</name>
<reference evidence="2" key="1">
    <citation type="submission" date="2019-07" db="EMBL/GenBank/DDBJ databases">
        <authorList>
            <person name="Choi K.S."/>
            <person name="Jansen R.K."/>
        </authorList>
    </citation>
    <scope>NUCLEOTIDE SEQUENCE</scope>
</reference>
<evidence type="ECO:0000256" key="1">
    <source>
        <dbReference type="SAM" id="MobiDB-lite"/>
    </source>
</evidence>
<dbReference type="EMBL" id="MN218063">
    <property type="protein sequence ID" value="QPK67198.1"/>
    <property type="molecule type" value="Genomic_DNA"/>
</dbReference>
<evidence type="ECO:0000313" key="2">
    <source>
        <dbReference type="EMBL" id="QPK67198.1"/>
    </source>
</evidence>
<sequence>MMTIYLSRSFPRSNSSFFLSRGSRLKSEVLRLDLDENIVFVVDAGLGTPRICVQDEILRVPINGATRFENEVGFLDRVAGKSRKKIRRHILERFFIKLVVAKLPIKIKERTTWRLRSLLGSYGVMAGEPPLLNPRTFRHILVFMKLREMRRTNTKVKGFFLKRLRRRKGYKRSYLVGIAGFRLLKKKNPAFKNKKKRGSFLFFLGTNRSSSIRKGREEASRISDRSGHIKNARRRP</sequence>
<proteinExistence type="predicted"/>
<reference evidence="2" key="2">
    <citation type="journal article" date="2020" name="Mol. Phylogenet. Evol.">
        <title>Extensive variation in nucleotide substitution rate and gene/intron loss in mitochondrial genomes of Pelargonium.</title>
        <authorList>
            <person name="Choi K."/>
            <person name="Weng M.-L."/>
            <person name="Ruhlman T.A."/>
            <person name="Jansen R.K."/>
        </authorList>
    </citation>
    <scope>NUCLEOTIDE SEQUENCE</scope>
</reference>
<accession>A0A7U3QFG5</accession>
<feature type="compositionally biased region" description="Basic and acidic residues" evidence="1">
    <location>
        <begin position="214"/>
        <end position="227"/>
    </location>
</feature>
<gene>
    <name evidence="2" type="primary">rps1</name>
</gene>